<evidence type="ECO:0000256" key="5">
    <source>
        <dbReference type="ARBA" id="ARBA00047754"/>
    </source>
</evidence>
<dbReference type="EC" id="1.17.4.1" evidence="2"/>
<keyword evidence="4" id="KW-0547">Nucleotide-binding</keyword>
<protein>
    <recommendedName>
        <fullName evidence="2">ribonucleoside-diphosphate reductase</fullName>
        <ecNumber evidence="2">1.17.4.1</ecNumber>
    </recommendedName>
</protein>
<dbReference type="AlphaFoldDB" id="A0A849I5A6"/>
<organism evidence="7 8">
    <name type="scientific">Enterovirga aerilata</name>
    <dbReference type="NCBI Taxonomy" id="2730920"/>
    <lineage>
        <taxon>Bacteria</taxon>
        <taxon>Pseudomonadati</taxon>
        <taxon>Pseudomonadota</taxon>
        <taxon>Alphaproteobacteria</taxon>
        <taxon>Hyphomicrobiales</taxon>
        <taxon>Methylobacteriaceae</taxon>
        <taxon>Enterovirga</taxon>
    </lineage>
</organism>
<sequence>MTRSRLPQRRICERFDMTRGNIGYAVTVGFDGSSPREIFVSTHRNTGEMTALARDAAILASLALQYGCPLHVMQAALTRESDGTAAGLAGAVIDQIIERGIAA</sequence>
<keyword evidence="8" id="KW-1185">Reference proteome</keyword>
<dbReference type="GO" id="GO:0000166">
    <property type="term" value="F:nucleotide binding"/>
    <property type="evidence" value="ECO:0007669"/>
    <property type="project" value="UniProtKB-KW"/>
</dbReference>
<evidence type="ECO:0000259" key="6">
    <source>
        <dbReference type="Pfam" id="PF12637"/>
    </source>
</evidence>
<evidence type="ECO:0000313" key="7">
    <source>
        <dbReference type="EMBL" id="NNM75036.1"/>
    </source>
</evidence>
<dbReference type="EMBL" id="JABEPP010000007">
    <property type="protein sequence ID" value="NNM75036.1"/>
    <property type="molecule type" value="Genomic_DNA"/>
</dbReference>
<comment type="catalytic activity">
    <reaction evidence="5">
        <text>a 2'-deoxyribonucleoside 5'-diphosphate + [thioredoxin]-disulfide + H2O = a ribonucleoside 5'-diphosphate + [thioredoxin]-dithiol</text>
        <dbReference type="Rhea" id="RHEA:23252"/>
        <dbReference type="Rhea" id="RHEA-COMP:10698"/>
        <dbReference type="Rhea" id="RHEA-COMP:10700"/>
        <dbReference type="ChEBI" id="CHEBI:15377"/>
        <dbReference type="ChEBI" id="CHEBI:29950"/>
        <dbReference type="ChEBI" id="CHEBI:50058"/>
        <dbReference type="ChEBI" id="CHEBI:57930"/>
        <dbReference type="ChEBI" id="CHEBI:73316"/>
        <dbReference type="EC" id="1.17.4.1"/>
    </reaction>
</comment>
<gene>
    <name evidence="7" type="ORF">HJG44_21985</name>
</gene>
<dbReference type="InterPro" id="IPR024434">
    <property type="entry name" value="TSCPD_dom"/>
</dbReference>
<dbReference type="GO" id="GO:0071897">
    <property type="term" value="P:DNA biosynthetic process"/>
    <property type="evidence" value="ECO:0007669"/>
    <property type="project" value="UniProtKB-KW"/>
</dbReference>
<reference evidence="7 8" key="1">
    <citation type="submission" date="2020-04" db="EMBL/GenBank/DDBJ databases">
        <title>Enterovirga sp. isolate from soil.</title>
        <authorList>
            <person name="Chea S."/>
            <person name="Kim D.-U."/>
        </authorList>
    </citation>
    <scope>NUCLEOTIDE SEQUENCE [LARGE SCALE GENOMIC DNA]</scope>
    <source>
        <strain evidence="7 8">DB1703</strain>
    </source>
</reference>
<dbReference type="Proteomes" id="UP000564885">
    <property type="component" value="Unassembled WGS sequence"/>
</dbReference>
<evidence type="ECO:0000256" key="2">
    <source>
        <dbReference type="ARBA" id="ARBA00012274"/>
    </source>
</evidence>
<comment type="caution">
    <text evidence="7">The sequence shown here is derived from an EMBL/GenBank/DDBJ whole genome shotgun (WGS) entry which is preliminary data.</text>
</comment>
<comment type="similarity">
    <text evidence="1">Belongs to the ribonucleoside diphosphate reductase class-2 family.</text>
</comment>
<name>A0A849I5A6_9HYPH</name>
<proteinExistence type="inferred from homology"/>
<keyword evidence="3" id="KW-0237">DNA synthesis</keyword>
<dbReference type="GO" id="GO:0004748">
    <property type="term" value="F:ribonucleoside-diphosphate reductase activity, thioredoxin disulfide as acceptor"/>
    <property type="evidence" value="ECO:0007669"/>
    <property type="project" value="UniProtKB-EC"/>
</dbReference>
<dbReference type="Pfam" id="PF12637">
    <property type="entry name" value="TSCPD"/>
    <property type="match status" value="1"/>
</dbReference>
<feature type="domain" description="TSCPD" evidence="6">
    <location>
        <begin position="9"/>
        <end position="97"/>
    </location>
</feature>
<evidence type="ECO:0000256" key="4">
    <source>
        <dbReference type="ARBA" id="ARBA00022741"/>
    </source>
</evidence>
<evidence type="ECO:0000256" key="1">
    <source>
        <dbReference type="ARBA" id="ARBA00007405"/>
    </source>
</evidence>
<accession>A0A849I5A6</accession>
<evidence type="ECO:0000256" key="3">
    <source>
        <dbReference type="ARBA" id="ARBA00022634"/>
    </source>
</evidence>
<evidence type="ECO:0000313" key="8">
    <source>
        <dbReference type="Proteomes" id="UP000564885"/>
    </source>
</evidence>